<organism evidence="2 3">
    <name type="scientific">Phlebiopsis gigantea (strain 11061_1 CR5-6)</name>
    <name type="common">White-rot fungus</name>
    <name type="synonym">Peniophora gigantea</name>
    <dbReference type="NCBI Taxonomy" id="745531"/>
    <lineage>
        <taxon>Eukaryota</taxon>
        <taxon>Fungi</taxon>
        <taxon>Dikarya</taxon>
        <taxon>Basidiomycota</taxon>
        <taxon>Agaricomycotina</taxon>
        <taxon>Agaricomycetes</taxon>
        <taxon>Polyporales</taxon>
        <taxon>Phanerochaetaceae</taxon>
        <taxon>Phlebiopsis</taxon>
    </lineage>
</organism>
<dbReference type="EMBL" id="KN840512">
    <property type="protein sequence ID" value="KIP06709.1"/>
    <property type="molecule type" value="Genomic_DNA"/>
</dbReference>
<dbReference type="Proteomes" id="UP000053257">
    <property type="component" value="Unassembled WGS sequence"/>
</dbReference>
<gene>
    <name evidence="2" type="ORF">PHLGIDRAFT_448834</name>
</gene>
<feature type="compositionally biased region" description="Basic and acidic residues" evidence="1">
    <location>
        <begin position="110"/>
        <end position="121"/>
    </location>
</feature>
<evidence type="ECO:0000313" key="2">
    <source>
        <dbReference type="EMBL" id="KIP06709.1"/>
    </source>
</evidence>
<evidence type="ECO:0000313" key="3">
    <source>
        <dbReference type="Proteomes" id="UP000053257"/>
    </source>
</evidence>
<feature type="compositionally biased region" description="Low complexity" evidence="1">
    <location>
        <begin position="26"/>
        <end position="50"/>
    </location>
</feature>
<dbReference type="HOGENOM" id="CLU_1797169_0_0_1"/>
<reference evidence="2 3" key="1">
    <citation type="journal article" date="2014" name="PLoS Genet.">
        <title>Analysis of the Phlebiopsis gigantea genome, transcriptome and secretome provides insight into its pioneer colonization strategies of wood.</title>
        <authorList>
            <person name="Hori C."/>
            <person name="Ishida T."/>
            <person name="Igarashi K."/>
            <person name="Samejima M."/>
            <person name="Suzuki H."/>
            <person name="Master E."/>
            <person name="Ferreira P."/>
            <person name="Ruiz-Duenas F.J."/>
            <person name="Held B."/>
            <person name="Canessa P."/>
            <person name="Larrondo L.F."/>
            <person name="Schmoll M."/>
            <person name="Druzhinina I.S."/>
            <person name="Kubicek C.P."/>
            <person name="Gaskell J.A."/>
            <person name="Kersten P."/>
            <person name="St John F."/>
            <person name="Glasner J."/>
            <person name="Sabat G."/>
            <person name="Splinter BonDurant S."/>
            <person name="Syed K."/>
            <person name="Yadav J."/>
            <person name="Mgbeahuruike A.C."/>
            <person name="Kovalchuk A."/>
            <person name="Asiegbu F.O."/>
            <person name="Lackner G."/>
            <person name="Hoffmeister D."/>
            <person name="Rencoret J."/>
            <person name="Gutierrez A."/>
            <person name="Sun H."/>
            <person name="Lindquist E."/>
            <person name="Barry K."/>
            <person name="Riley R."/>
            <person name="Grigoriev I.V."/>
            <person name="Henrissat B."/>
            <person name="Kues U."/>
            <person name="Berka R.M."/>
            <person name="Martinez A.T."/>
            <person name="Covert S.F."/>
            <person name="Blanchette R.A."/>
            <person name="Cullen D."/>
        </authorList>
    </citation>
    <scope>NUCLEOTIDE SEQUENCE [LARGE SCALE GENOMIC DNA]</scope>
    <source>
        <strain evidence="2 3">11061_1 CR5-6</strain>
    </source>
</reference>
<keyword evidence="3" id="KW-1185">Reference proteome</keyword>
<evidence type="ECO:0000256" key="1">
    <source>
        <dbReference type="SAM" id="MobiDB-lite"/>
    </source>
</evidence>
<feature type="compositionally biased region" description="Low complexity" evidence="1">
    <location>
        <begin position="60"/>
        <end position="80"/>
    </location>
</feature>
<proteinExistence type="predicted"/>
<feature type="compositionally biased region" description="Polar residues" evidence="1">
    <location>
        <begin position="135"/>
        <end position="144"/>
    </location>
</feature>
<name>A0A0C3NNM5_PHLG1</name>
<protein>
    <submittedName>
        <fullName evidence="2">Uncharacterized protein</fullName>
    </submittedName>
</protein>
<feature type="region of interest" description="Disordered" evidence="1">
    <location>
        <begin position="1"/>
        <end position="144"/>
    </location>
</feature>
<dbReference type="AlphaFoldDB" id="A0A0C3NNM5"/>
<sequence length="144" mass="14948">MNASRSKCGDVSSGATGGGEGRRARGAGSTSESSEPSASGSLSSESSRGANGAGRCGSGSQRRSASYARWASSRRPSSGRTQRRLPRVMASLSTRSRKSGAVMSVRSARHVAERARREGRGRSWRIGRRSSLGSWPSSGTGVLS</sequence>
<accession>A0A0C3NNM5</accession>